<dbReference type="PIRSF" id="PIRSF029218">
    <property type="entry name" value="ParE"/>
    <property type="match status" value="1"/>
</dbReference>
<dbReference type="RefSeq" id="WP_206573893.1">
    <property type="nucleotide sequence ID" value="NZ_JAFKCV010000005.1"/>
</dbReference>
<organism evidence="4 5">
    <name type="scientific">Bowmanella dokdonensis</name>
    <dbReference type="NCBI Taxonomy" id="751969"/>
    <lineage>
        <taxon>Bacteria</taxon>
        <taxon>Pseudomonadati</taxon>
        <taxon>Pseudomonadota</taxon>
        <taxon>Gammaproteobacteria</taxon>
        <taxon>Alteromonadales</taxon>
        <taxon>Alteromonadaceae</taxon>
        <taxon>Bowmanella</taxon>
    </lineage>
</organism>
<sequence>MSSYRLSSKAAEDLASIFQYTARHFGSIQAESYLLSLQACFEQLASNPKLAHRADEIRAGYRRYVHAKHNIFFIVRSQDIFIVRVLHQQMKYQLHISG</sequence>
<dbReference type="InterPro" id="IPR035093">
    <property type="entry name" value="RelE/ParE_toxin_dom_sf"/>
</dbReference>
<comment type="caution">
    <text evidence="4">The sequence shown here is derived from an EMBL/GenBank/DDBJ whole genome shotgun (WGS) entry which is preliminary data.</text>
</comment>
<dbReference type="PANTHER" id="PTHR33755:SF9">
    <property type="entry name" value="TOXIN PARE1"/>
    <property type="match status" value="1"/>
</dbReference>
<proteinExistence type="inferred from homology"/>
<accession>A0A939DN08</accession>
<protein>
    <recommendedName>
        <fullName evidence="3">Toxin</fullName>
    </recommendedName>
</protein>
<evidence type="ECO:0000256" key="1">
    <source>
        <dbReference type="ARBA" id="ARBA00006226"/>
    </source>
</evidence>
<dbReference type="Pfam" id="PF05016">
    <property type="entry name" value="ParE_toxin"/>
    <property type="match status" value="1"/>
</dbReference>
<evidence type="ECO:0000256" key="3">
    <source>
        <dbReference type="PIRNR" id="PIRNR029218"/>
    </source>
</evidence>
<comment type="similarity">
    <text evidence="1 3">Belongs to the RelE toxin family.</text>
</comment>
<evidence type="ECO:0000313" key="5">
    <source>
        <dbReference type="Proteomes" id="UP000664654"/>
    </source>
</evidence>
<dbReference type="AlphaFoldDB" id="A0A939DN08"/>
<dbReference type="Gene3D" id="3.30.2310.20">
    <property type="entry name" value="RelE-like"/>
    <property type="match status" value="1"/>
</dbReference>
<dbReference type="PANTHER" id="PTHR33755">
    <property type="entry name" value="TOXIN PARE1-RELATED"/>
    <property type="match status" value="1"/>
</dbReference>
<reference evidence="4" key="1">
    <citation type="submission" date="2021-03" db="EMBL/GenBank/DDBJ databases">
        <title>novel species isolated from a fishpond in China.</title>
        <authorList>
            <person name="Lu H."/>
            <person name="Cai Z."/>
        </authorList>
    </citation>
    <scope>NUCLEOTIDE SEQUENCE</scope>
    <source>
        <strain evidence="4">JCM 30855</strain>
    </source>
</reference>
<dbReference type="InterPro" id="IPR028344">
    <property type="entry name" value="ParE1/4"/>
</dbReference>
<gene>
    <name evidence="4" type="ORF">J0A66_11155</name>
</gene>
<dbReference type="EMBL" id="JAFKCV010000005">
    <property type="protein sequence ID" value="MBN7825783.1"/>
    <property type="molecule type" value="Genomic_DNA"/>
</dbReference>
<dbReference type="Proteomes" id="UP000664654">
    <property type="component" value="Unassembled WGS sequence"/>
</dbReference>
<keyword evidence="5" id="KW-1185">Reference proteome</keyword>
<keyword evidence="2" id="KW-1277">Toxin-antitoxin system</keyword>
<evidence type="ECO:0000256" key="2">
    <source>
        <dbReference type="ARBA" id="ARBA00022649"/>
    </source>
</evidence>
<dbReference type="InterPro" id="IPR007712">
    <property type="entry name" value="RelE/ParE_toxin"/>
</dbReference>
<dbReference type="InterPro" id="IPR051803">
    <property type="entry name" value="TA_system_RelE-like_toxin"/>
</dbReference>
<evidence type="ECO:0000313" key="4">
    <source>
        <dbReference type="EMBL" id="MBN7825783.1"/>
    </source>
</evidence>
<name>A0A939DN08_9ALTE</name>